<dbReference type="PANTHER" id="PTHR14226:SF29">
    <property type="entry name" value="NEUROPATHY TARGET ESTERASE SWS"/>
    <property type="match status" value="1"/>
</dbReference>
<dbReference type="InterPro" id="IPR002641">
    <property type="entry name" value="PNPLA_dom"/>
</dbReference>
<comment type="caution">
    <text evidence="4">Lacks conserved residue(s) required for the propagation of feature annotation.</text>
</comment>
<organism evidence="7 8">
    <name type="scientific">Marinobacter salinus</name>
    <dbReference type="NCBI Taxonomy" id="1874317"/>
    <lineage>
        <taxon>Bacteria</taxon>
        <taxon>Pseudomonadati</taxon>
        <taxon>Pseudomonadota</taxon>
        <taxon>Gammaproteobacteria</taxon>
        <taxon>Pseudomonadales</taxon>
        <taxon>Marinobacteraceae</taxon>
        <taxon>Marinobacter</taxon>
    </lineage>
</organism>
<feature type="active site" description="Nucleophile" evidence="4">
    <location>
        <position position="87"/>
    </location>
</feature>
<dbReference type="AlphaFoldDB" id="A0A1D9GRB1"/>
<evidence type="ECO:0000256" key="5">
    <source>
        <dbReference type="SAM" id="MobiDB-lite"/>
    </source>
</evidence>
<dbReference type="STRING" id="1874317.BKP64_04180"/>
<dbReference type="PROSITE" id="PS51635">
    <property type="entry name" value="PNPLA"/>
    <property type="match status" value="1"/>
</dbReference>
<protein>
    <recommendedName>
        <fullName evidence="6">PNPLA domain-containing protein</fullName>
    </recommendedName>
</protein>
<keyword evidence="2 4" id="KW-0442">Lipid degradation</keyword>
<dbReference type="Proteomes" id="UP000177445">
    <property type="component" value="Chromosome"/>
</dbReference>
<keyword evidence="8" id="KW-1185">Reference proteome</keyword>
<feature type="short sequence motif" description="DGA/G" evidence="4">
    <location>
        <begin position="217"/>
        <end position="219"/>
    </location>
</feature>
<dbReference type="EMBL" id="CP017715">
    <property type="protein sequence ID" value="AOY90142.1"/>
    <property type="molecule type" value="Genomic_DNA"/>
</dbReference>
<proteinExistence type="predicted"/>
<dbReference type="PANTHER" id="PTHR14226">
    <property type="entry name" value="NEUROPATHY TARGET ESTERASE/SWISS CHEESE D.MELANOGASTER"/>
    <property type="match status" value="1"/>
</dbReference>
<accession>A0A1D9GRB1</accession>
<keyword evidence="3 4" id="KW-0443">Lipid metabolism</keyword>
<feature type="active site" description="Proton acceptor" evidence="4">
    <location>
        <position position="217"/>
    </location>
</feature>
<dbReference type="GO" id="GO:0016042">
    <property type="term" value="P:lipid catabolic process"/>
    <property type="evidence" value="ECO:0007669"/>
    <property type="project" value="UniProtKB-UniRule"/>
</dbReference>
<dbReference type="OrthoDB" id="5290098at2"/>
<reference evidence="7 8" key="1">
    <citation type="submission" date="2016-10" db="EMBL/GenBank/DDBJ databases">
        <title>Marinobacter salinus sp. nov., a moderately halophilic bacterium isolated from a tidal flat environment.</title>
        <authorList>
            <person name="Park S.-J."/>
        </authorList>
    </citation>
    <scope>NUCLEOTIDE SEQUENCE [LARGE SCALE GENOMIC DNA]</scope>
    <source>
        <strain evidence="7 8">Hb8</strain>
    </source>
</reference>
<feature type="region of interest" description="Disordered" evidence="5">
    <location>
        <begin position="30"/>
        <end position="52"/>
    </location>
</feature>
<dbReference type="SUPFAM" id="SSF52151">
    <property type="entry name" value="FabD/lysophospholipase-like"/>
    <property type="match status" value="1"/>
</dbReference>
<evidence type="ECO:0000256" key="2">
    <source>
        <dbReference type="ARBA" id="ARBA00022963"/>
    </source>
</evidence>
<dbReference type="KEGG" id="msq:BKP64_04180"/>
<dbReference type="Pfam" id="PF01734">
    <property type="entry name" value="Patatin"/>
    <property type="match status" value="1"/>
</dbReference>
<evidence type="ECO:0000256" key="3">
    <source>
        <dbReference type="ARBA" id="ARBA00023098"/>
    </source>
</evidence>
<evidence type="ECO:0000313" key="7">
    <source>
        <dbReference type="EMBL" id="AOY90142.1"/>
    </source>
</evidence>
<feature type="domain" description="PNPLA" evidence="6">
    <location>
        <begin position="54"/>
        <end position="230"/>
    </location>
</feature>
<gene>
    <name evidence="7" type="ORF">BKP64_04180</name>
</gene>
<evidence type="ECO:0000256" key="4">
    <source>
        <dbReference type="PROSITE-ProRule" id="PRU01161"/>
    </source>
</evidence>
<feature type="compositionally biased region" description="Basic and acidic residues" evidence="5">
    <location>
        <begin position="31"/>
        <end position="50"/>
    </location>
</feature>
<dbReference type="Gene3D" id="3.40.1090.10">
    <property type="entry name" value="Cytosolic phospholipase A2 catalytic domain"/>
    <property type="match status" value="2"/>
</dbReference>
<keyword evidence="1 4" id="KW-0378">Hydrolase</keyword>
<evidence type="ECO:0000256" key="1">
    <source>
        <dbReference type="ARBA" id="ARBA00022801"/>
    </source>
</evidence>
<evidence type="ECO:0000259" key="6">
    <source>
        <dbReference type="PROSITE" id="PS51635"/>
    </source>
</evidence>
<feature type="short sequence motif" description="GXSXG" evidence="4">
    <location>
        <begin position="85"/>
        <end position="89"/>
    </location>
</feature>
<dbReference type="GO" id="GO:0016787">
    <property type="term" value="F:hydrolase activity"/>
    <property type="evidence" value="ECO:0007669"/>
    <property type="project" value="UniProtKB-UniRule"/>
</dbReference>
<dbReference type="InterPro" id="IPR016035">
    <property type="entry name" value="Acyl_Trfase/lysoPLipase"/>
</dbReference>
<name>A0A1D9GRB1_9GAMM</name>
<sequence length="323" mass="35870">MPDRKFPRRRFLTLLATFLSSYLPLGSSVRANEKPRPAHEPSGRSDEGKPRVGIALGSGGANGLAHILMLEALDELSIRPYRIAGSSIGAIIGALYAAGMTGREIRELVEQFIIAPEEHLAHELLNEDALRWVEFLEIDLGNGGLLSGEGFISFLYDTLERETFEELEIPLRIATADLWSREQIVLQTGALLPAVKASMALPGVFIPVILDNRVLIDGGTVNPVPYDLLTEDCDLVIGIDVIGERTKPKALMPSYFETIFNAPKVMQHAIMSEKRRHTKPAIYLAPRIVDVRALEFYRANEIFAQARPAKEELKHRLSKLLKV</sequence>
<dbReference type="InterPro" id="IPR050301">
    <property type="entry name" value="NTE"/>
</dbReference>
<evidence type="ECO:0000313" key="8">
    <source>
        <dbReference type="Proteomes" id="UP000177445"/>
    </source>
</evidence>
<dbReference type="CDD" id="cd07205">
    <property type="entry name" value="Pat_PNPLA6_PNPLA7_NTE1_like"/>
    <property type="match status" value="1"/>
</dbReference>